<sequence length="326" mass="35572">MNTTENPNIAAKTGSLVASWRLVILALFLIVTPISNPVAAQPTEGSLVYLAGSENSALNRRMLSLLQEALGSRTIIRTFSPGQTSQDSTTPVIALGPSAFTRVRQENRNVPILALLVEQSFIDGYVEQAGGSVSGILYNPPLIRQAITGKVILPQATRVAMLAHPDKVESYEPTIERLPEYGMEGKIFVVASDGELIPTLIRALNYGDFILAAPDSSIYNPRTIKHILLTAYRRNRIVIGPSQAYVKAGSLASTYTPLTEIAELAAEYIQDYRVKGRFPPPAYPEAFGIEVNKQVARSLNIPLPDRKDIITSVQEQLRETGEVADE</sequence>
<dbReference type="Proteomes" id="UP001227964">
    <property type="component" value="Unassembled WGS sequence"/>
</dbReference>
<dbReference type="PANTHER" id="PTHR35271:SF1">
    <property type="entry name" value="ABC TRANSPORTER, SUBSTRATE-BINDING LIPOPROTEIN"/>
    <property type="match status" value="1"/>
</dbReference>
<evidence type="ECO:0000313" key="2">
    <source>
        <dbReference type="Proteomes" id="UP001227964"/>
    </source>
</evidence>
<dbReference type="RefSeq" id="WP_285393357.1">
    <property type="nucleotide sequence ID" value="NZ_JASSVS010000014.1"/>
</dbReference>
<dbReference type="InterPro" id="IPR007487">
    <property type="entry name" value="ABC_transpt-TYRBP-like"/>
</dbReference>
<reference evidence="1 2" key="1">
    <citation type="submission" date="2023-06" db="EMBL/GenBank/DDBJ databases">
        <title>Marinobacter azerbaijanicus a moderately halophilic, isolated from Urmia Lake in Azerbaijan region of Iran.</title>
        <authorList>
            <person name="Sanchez-Porro C."/>
            <person name="Aghdam E.M."/>
            <person name="Saheb S.M."/>
            <person name="Tarhriz V."/>
            <person name="Kazemi E."/>
            <person name="Ammozegar M.A."/>
            <person name="Ventosa A."/>
            <person name="Hejazi M.S."/>
        </authorList>
    </citation>
    <scope>NUCLEOTIDE SEQUENCE [LARGE SCALE GENOMIC DNA]</scope>
    <source>
        <strain evidence="1 2">TBZ242</strain>
    </source>
</reference>
<dbReference type="PANTHER" id="PTHR35271">
    <property type="entry name" value="ABC TRANSPORTER, SUBSTRATE-BINDING LIPOPROTEIN-RELATED"/>
    <property type="match status" value="1"/>
</dbReference>
<gene>
    <name evidence="1" type="ORF">QPM17_20360</name>
</gene>
<protein>
    <submittedName>
        <fullName evidence="1">ABC transporter substrate-binding protein</fullName>
    </submittedName>
</protein>
<keyword evidence="2" id="KW-1185">Reference proteome</keyword>
<dbReference type="EMBL" id="JASSVS010000014">
    <property type="protein sequence ID" value="MDL0433501.1"/>
    <property type="molecule type" value="Genomic_DNA"/>
</dbReference>
<organism evidence="1 2">
    <name type="scientific">Marinobacter azerbaijanicus</name>
    <dbReference type="NCBI Taxonomy" id="3050455"/>
    <lineage>
        <taxon>Bacteria</taxon>
        <taxon>Pseudomonadati</taxon>
        <taxon>Pseudomonadota</taxon>
        <taxon>Gammaproteobacteria</taxon>
        <taxon>Pseudomonadales</taxon>
        <taxon>Marinobacteraceae</taxon>
        <taxon>Marinobacter</taxon>
    </lineage>
</organism>
<comment type="caution">
    <text evidence="1">The sequence shown here is derived from an EMBL/GenBank/DDBJ whole genome shotgun (WGS) entry which is preliminary data.</text>
</comment>
<dbReference type="Gene3D" id="3.40.50.2300">
    <property type="match status" value="2"/>
</dbReference>
<name>A0ABT7IH71_9GAMM</name>
<proteinExistence type="predicted"/>
<accession>A0ABT7IH71</accession>
<evidence type="ECO:0000313" key="1">
    <source>
        <dbReference type="EMBL" id="MDL0433501.1"/>
    </source>
</evidence>